<accession>A0A0C2J632</accession>
<keyword evidence="3" id="KW-1185">Reference proteome</keyword>
<feature type="transmembrane region" description="Helical" evidence="1">
    <location>
        <begin position="6"/>
        <end position="25"/>
    </location>
</feature>
<organism evidence="2 3">
    <name type="scientific">Streptomonospora alba</name>
    <dbReference type="NCBI Taxonomy" id="183763"/>
    <lineage>
        <taxon>Bacteria</taxon>
        <taxon>Bacillati</taxon>
        <taxon>Actinomycetota</taxon>
        <taxon>Actinomycetes</taxon>
        <taxon>Streptosporangiales</taxon>
        <taxon>Nocardiopsidaceae</taxon>
        <taxon>Streptomonospora</taxon>
    </lineage>
</organism>
<protein>
    <submittedName>
        <fullName evidence="2">Membrane protein</fullName>
    </submittedName>
</protein>
<dbReference type="OrthoDB" id="3830423at2"/>
<feature type="transmembrane region" description="Helical" evidence="1">
    <location>
        <begin position="93"/>
        <end position="110"/>
    </location>
</feature>
<reference evidence="3" key="1">
    <citation type="journal article" date="2015" name="Chem. Biol.">
        <title>Structure, bioactivity, and resistance mechanism of streptomonomicin, an unusual lasso Peptide from an understudied halophilic actinomycete.</title>
        <authorList>
            <person name="Metelev M."/>
            <person name="Tietz J.I."/>
            <person name="Melby J.O."/>
            <person name="Blair P.M."/>
            <person name="Zhu L."/>
            <person name="Livnat I."/>
            <person name="Severinov K."/>
            <person name="Mitchell D.A."/>
        </authorList>
    </citation>
    <scope>NUCLEOTIDE SEQUENCE [LARGE SCALE GENOMIC DNA]</scope>
    <source>
        <strain evidence="3">YIM 90003</strain>
    </source>
</reference>
<feature type="transmembrane region" description="Helical" evidence="1">
    <location>
        <begin position="68"/>
        <end position="86"/>
    </location>
</feature>
<keyword evidence="1" id="KW-0812">Transmembrane</keyword>
<gene>
    <name evidence="2" type="ORF">LP52_22530</name>
</gene>
<dbReference type="RefSeq" id="WP_040276369.1">
    <property type="nucleotide sequence ID" value="NZ_JROO01000046.1"/>
</dbReference>
<dbReference type="EMBL" id="JROO01000046">
    <property type="protein sequence ID" value="KIH96891.1"/>
    <property type="molecule type" value="Genomic_DNA"/>
</dbReference>
<evidence type="ECO:0000256" key="1">
    <source>
        <dbReference type="SAM" id="Phobius"/>
    </source>
</evidence>
<dbReference type="Proteomes" id="UP000031675">
    <property type="component" value="Unassembled WGS sequence"/>
</dbReference>
<dbReference type="AlphaFoldDB" id="A0A0C2J632"/>
<proteinExistence type="predicted"/>
<sequence length="111" mass="11453">MDFIHSVLVFLHLLGMAGIIAGFMLQLIAGHRSGPKSILHSSLLQLVTGLLLLGLAEMGDDPVNHAKFGVKLVVALAVVVVAILDVRKPGNRLAIAAGALAVVNVGVAAFV</sequence>
<keyword evidence="1" id="KW-0472">Membrane</keyword>
<name>A0A0C2J632_9ACTN</name>
<evidence type="ECO:0000313" key="3">
    <source>
        <dbReference type="Proteomes" id="UP000031675"/>
    </source>
</evidence>
<comment type="caution">
    <text evidence="2">The sequence shown here is derived from an EMBL/GenBank/DDBJ whole genome shotgun (WGS) entry which is preliminary data.</text>
</comment>
<keyword evidence="1" id="KW-1133">Transmembrane helix</keyword>
<evidence type="ECO:0000313" key="2">
    <source>
        <dbReference type="EMBL" id="KIH96891.1"/>
    </source>
</evidence>